<keyword evidence="5 7" id="KW-0931">ER-Golgi transport</keyword>
<evidence type="ECO:0000256" key="1">
    <source>
        <dbReference type="ARBA" id="ARBA00004240"/>
    </source>
</evidence>
<evidence type="ECO:0000256" key="5">
    <source>
        <dbReference type="ARBA" id="ARBA00022892"/>
    </source>
</evidence>
<evidence type="ECO:0000256" key="7">
    <source>
        <dbReference type="PIRNR" id="PIRNR017479"/>
    </source>
</evidence>
<dbReference type="CDD" id="cd14943">
    <property type="entry name" value="TRAPPC5_Trs31"/>
    <property type="match status" value="1"/>
</dbReference>
<proteinExistence type="inferred from homology"/>
<dbReference type="Pfam" id="PF04051">
    <property type="entry name" value="TRAPP"/>
    <property type="match status" value="1"/>
</dbReference>
<keyword evidence="9" id="KW-1185">Reference proteome</keyword>
<dbReference type="InterPro" id="IPR024096">
    <property type="entry name" value="NO_sig/Golgi_transp_ligand-bd"/>
</dbReference>
<accession>A0A0G4J5F9</accession>
<dbReference type="OMA" id="KTEVTVW"/>
<dbReference type="PANTHER" id="PTHR20902:SF0">
    <property type="entry name" value="TRAFFICKING PROTEIN PARTICLE COMPLEX SUBUNIT 5"/>
    <property type="match status" value="1"/>
</dbReference>
<dbReference type="GO" id="GO:0006888">
    <property type="term" value="P:endoplasmic reticulum to Golgi vesicle-mediated transport"/>
    <property type="evidence" value="ECO:0007669"/>
    <property type="project" value="TreeGrafter"/>
</dbReference>
<keyword evidence="4 7" id="KW-0256">Endoplasmic reticulum</keyword>
<dbReference type="GO" id="GO:0005783">
    <property type="term" value="C:endoplasmic reticulum"/>
    <property type="evidence" value="ECO:0007669"/>
    <property type="project" value="UniProtKB-SubCell"/>
</dbReference>
<evidence type="ECO:0000313" key="8">
    <source>
        <dbReference type="EMBL" id="CEP02742.1"/>
    </source>
</evidence>
<dbReference type="GO" id="GO:1990072">
    <property type="term" value="C:TRAPPIII protein complex"/>
    <property type="evidence" value="ECO:0007669"/>
    <property type="project" value="TreeGrafter"/>
</dbReference>
<dbReference type="AlphaFoldDB" id="A0A0G4J5F9"/>
<dbReference type="InterPro" id="IPR007194">
    <property type="entry name" value="TRAPP_component"/>
</dbReference>
<organism evidence="8 9">
    <name type="scientific">Plasmodiophora brassicae</name>
    <name type="common">Clubroot disease agent</name>
    <dbReference type="NCBI Taxonomy" id="37360"/>
    <lineage>
        <taxon>Eukaryota</taxon>
        <taxon>Sar</taxon>
        <taxon>Rhizaria</taxon>
        <taxon>Endomyxa</taxon>
        <taxon>Phytomyxea</taxon>
        <taxon>Plasmodiophorida</taxon>
        <taxon>Plasmodiophoridae</taxon>
        <taxon>Plasmodiophora</taxon>
    </lineage>
</organism>
<dbReference type="Gene3D" id="3.30.1380.20">
    <property type="entry name" value="Trafficking protein particle complex subunit 3"/>
    <property type="match status" value="1"/>
</dbReference>
<dbReference type="InterPro" id="IPR016696">
    <property type="entry name" value="TRAPP-I_su5"/>
</dbReference>
<evidence type="ECO:0000256" key="4">
    <source>
        <dbReference type="ARBA" id="ARBA00022824"/>
    </source>
</evidence>
<comment type="subunit">
    <text evidence="7">Part of the multisubunit TRAPP (transport protein particle) complex.</text>
</comment>
<reference evidence="8 9" key="1">
    <citation type="submission" date="2015-02" db="EMBL/GenBank/DDBJ databases">
        <authorList>
            <person name="Chooi Y.-H."/>
        </authorList>
    </citation>
    <scope>NUCLEOTIDE SEQUENCE [LARGE SCALE GENOMIC DNA]</scope>
    <source>
        <strain evidence="8">E3</strain>
    </source>
</reference>
<evidence type="ECO:0000313" key="9">
    <source>
        <dbReference type="Proteomes" id="UP000039324"/>
    </source>
</evidence>
<gene>
    <name evidence="8" type="ORF">PBRA_002709</name>
</gene>
<comment type="subcellular location">
    <subcellularLocation>
        <location evidence="1">Endoplasmic reticulum</location>
    </subcellularLocation>
    <subcellularLocation>
        <location evidence="7">Golgi apparatus</location>
        <location evidence="7">cis-Golgi network</location>
    </subcellularLocation>
</comment>
<evidence type="ECO:0000256" key="2">
    <source>
        <dbReference type="ARBA" id="ARBA00006218"/>
    </source>
</evidence>
<dbReference type="STRING" id="37360.A0A0G4J5F9"/>
<name>A0A0G4J5F9_PLABS</name>
<dbReference type="Proteomes" id="UP000039324">
    <property type="component" value="Unassembled WGS sequence"/>
</dbReference>
<keyword evidence="6 7" id="KW-0333">Golgi apparatus</keyword>
<sequence length="217" mass="23823">MSLSTTPAVSLSAMSLLFSEIVQYSSARVHAIVELEGRLSAIVSGLLGVRTIGRRVVSTGLLQGESVGARALDMIACRGEPELSGVALMRRARRDRTPRVARSRCLDLVPILQFIQTTVWKGLFDHAADRLEKSTERPNEFYIYDSNVLTNKFISVPKEMGALNCAAFAAGVIKGVLDTADFAATVDAHYPSDEDHFTTVFVIRFEPHIMQRHKASS</sequence>
<dbReference type="PANTHER" id="PTHR20902">
    <property type="entry name" value="41-2 PROTEIN ANTIGEN-RELATED"/>
    <property type="match status" value="1"/>
</dbReference>
<dbReference type="GO" id="GO:1990071">
    <property type="term" value="C:TRAPPII protein complex"/>
    <property type="evidence" value="ECO:0007669"/>
    <property type="project" value="TreeGrafter"/>
</dbReference>
<protein>
    <recommendedName>
        <fullName evidence="7">Trafficking protein particle complex subunit</fullName>
    </recommendedName>
</protein>
<dbReference type="GO" id="GO:1990070">
    <property type="term" value="C:TRAPPI protein complex"/>
    <property type="evidence" value="ECO:0007669"/>
    <property type="project" value="TreeGrafter"/>
</dbReference>
<comment type="similarity">
    <text evidence="2 7">Belongs to the TRAPP small subunits family. BET3 subfamily.</text>
</comment>
<dbReference type="EMBL" id="CDSF01000133">
    <property type="protein sequence ID" value="CEP02742.1"/>
    <property type="molecule type" value="Genomic_DNA"/>
</dbReference>
<evidence type="ECO:0000256" key="3">
    <source>
        <dbReference type="ARBA" id="ARBA00022448"/>
    </source>
</evidence>
<dbReference type="SUPFAM" id="SSF111126">
    <property type="entry name" value="Ligand-binding domain in the NO signalling and Golgi transport"/>
    <property type="match status" value="1"/>
</dbReference>
<evidence type="ECO:0000256" key="6">
    <source>
        <dbReference type="ARBA" id="ARBA00023034"/>
    </source>
</evidence>
<keyword evidence="3 7" id="KW-0813">Transport</keyword>
<dbReference type="PIRSF" id="PIRSF017479">
    <property type="entry name" value="TRAPP_I_complex_Trs31"/>
    <property type="match status" value="1"/>
</dbReference>
<dbReference type="OrthoDB" id="10254842at2759"/>